<reference evidence="1 2" key="1">
    <citation type="submission" date="2023-04" db="EMBL/GenBank/DDBJ databases">
        <title>A novel bacteria isolated from coastal sediment.</title>
        <authorList>
            <person name="Liu X.-J."/>
            <person name="Du Z.-J."/>
        </authorList>
    </citation>
    <scope>NUCLEOTIDE SEQUENCE [LARGE SCALE GENOMIC DNA]</scope>
    <source>
        <strain evidence="1 2">SDUM461004</strain>
    </source>
</reference>
<organism evidence="1 2">
    <name type="scientific">Thalassobacterium sedimentorum</name>
    <dbReference type="NCBI Taxonomy" id="3041258"/>
    <lineage>
        <taxon>Bacteria</taxon>
        <taxon>Pseudomonadati</taxon>
        <taxon>Verrucomicrobiota</taxon>
        <taxon>Opitutia</taxon>
        <taxon>Puniceicoccales</taxon>
        <taxon>Coraliomargaritaceae</taxon>
        <taxon>Thalassobacterium</taxon>
    </lineage>
</organism>
<name>A0ABU1AIQ2_9BACT</name>
<evidence type="ECO:0000313" key="2">
    <source>
        <dbReference type="Proteomes" id="UP001243717"/>
    </source>
</evidence>
<dbReference type="SUPFAM" id="SSF50969">
    <property type="entry name" value="YVTN repeat-like/Quinoprotein amine dehydrogenase"/>
    <property type="match status" value="1"/>
</dbReference>
<evidence type="ECO:0008006" key="3">
    <source>
        <dbReference type="Google" id="ProtNLM"/>
    </source>
</evidence>
<sequence length="405" mass="45503">MQTIENKKIQELGIPNRWCLHSYYTLCPYAPDGSGRLLIAGADLDKDKAEVFVLDSNGAILNRFGNIPTSPSFWHTGLWQSWSRDGQQIYFQSGSQQKPQSTRIHLQTGKHVVIDGDIEGMPPLGEPALSCSHGMLYAAGYGSNRYQPERAPIPFQNRTKHGISQLSFEHPEHNKLKLSTQQILDQHPQRERILQADEAIKERLGSHEGLTLMTYCVRWNRAGDRLLFFFGNHCVVSERNEPKITSIFTANRDLEDLQLAVDLSFERRGVHWGWQADNKHLIGYGPSPDDPNKLCLAEVLYDGTGYRKISDHQSGGHPSTSPRNSDLIVTDECTPSGGNVVFISKQTGEIIERIALPKFIGDVEPAGRNPQRICHHPVFNHDGTRVLSNTLPNRYSSLVEIEPPL</sequence>
<keyword evidence="2" id="KW-1185">Reference proteome</keyword>
<dbReference type="EMBL" id="JARXIC010000013">
    <property type="protein sequence ID" value="MDQ8194653.1"/>
    <property type="molecule type" value="Genomic_DNA"/>
</dbReference>
<gene>
    <name evidence="1" type="ORF">QEH59_09460</name>
</gene>
<evidence type="ECO:0000313" key="1">
    <source>
        <dbReference type="EMBL" id="MDQ8194653.1"/>
    </source>
</evidence>
<proteinExistence type="predicted"/>
<dbReference type="Proteomes" id="UP001243717">
    <property type="component" value="Unassembled WGS sequence"/>
</dbReference>
<dbReference type="InterPro" id="IPR011044">
    <property type="entry name" value="Quino_amine_DH_bsu"/>
</dbReference>
<protein>
    <recommendedName>
        <fullName evidence="3">Translocation protein TolB</fullName>
    </recommendedName>
</protein>
<comment type="caution">
    <text evidence="1">The sequence shown here is derived from an EMBL/GenBank/DDBJ whole genome shotgun (WGS) entry which is preliminary data.</text>
</comment>
<accession>A0ABU1AIQ2</accession>